<evidence type="ECO:0000256" key="4">
    <source>
        <dbReference type="ARBA" id="ARBA00022490"/>
    </source>
</evidence>
<dbReference type="Pfam" id="PF17144">
    <property type="entry name" value="Ribosomal_L5e"/>
    <property type="match status" value="1"/>
</dbReference>
<dbReference type="SUPFAM" id="SSF53098">
    <property type="entry name" value="Ribonuclease H-like"/>
    <property type="match status" value="1"/>
</dbReference>
<reference evidence="11" key="1">
    <citation type="journal article" date="2024" name="IScience">
        <title>Strigolactones Initiate the Formation of Haustorium-like Structures in Castilleja.</title>
        <authorList>
            <person name="Buerger M."/>
            <person name="Peterson D."/>
            <person name="Chory J."/>
        </authorList>
    </citation>
    <scope>NUCLEOTIDE SEQUENCE [LARGE SCALE GENOMIC DNA]</scope>
</reference>
<evidence type="ECO:0000256" key="2">
    <source>
        <dbReference type="ARBA" id="ARBA00007116"/>
    </source>
</evidence>
<dbReference type="InterPro" id="IPR057268">
    <property type="entry name" value="Ribosomal_L18"/>
</dbReference>
<comment type="subunit">
    <text evidence="3">Component of the large ribosomal subunit (LSU).</text>
</comment>
<accession>A0ABD3BVS7</accession>
<keyword evidence="5" id="KW-0689">Ribosomal protein</keyword>
<dbReference type="EMBL" id="JAVIJP010000066">
    <property type="protein sequence ID" value="KAL3621606.1"/>
    <property type="molecule type" value="Genomic_DNA"/>
</dbReference>
<dbReference type="GO" id="GO:0005737">
    <property type="term" value="C:cytoplasm"/>
    <property type="evidence" value="ECO:0007669"/>
    <property type="project" value="UniProtKB-SubCell"/>
</dbReference>
<dbReference type="InterPro" id="IPR006580">
    <property type="entry name" value="Znf_TTF"/>
</dbReference>
<dbReference type="InterPro" id="IPR025607">
    <property type="entry name" value="Ribosomal_uL18_C_euk"/>
</dbReference>
<dbReference type="InterPro" id="IPR012337">
    <property type="entry name" value="RNaseH-like_sf"/>
</dbReference>
<proteinExistence type="inferred from homology"/>
<dbReference type="Pfam" id="PF14204">
    <property type="entry name" value="Ribosomal_L18_c"/>
    <property type="match status" value="1"/>
</dbReference>
<dbReference type="PANTHER" id="PTHR45749">
    <property type="match status" value="1"/>
</dbReference>
<comment type="similarity">
    <text evidence="2">Belongs to the universal ribosomal protein uL18 family.</text>
</comment>
<keyword evidence="7" id="KW-0175">Coiled coil</keyword>
<evidence type="ECO:0000256" key="1">
    <source>
        <dbReference type="ARBA" id="ARBA00004496"/>
    </source>
</evidence>
<gene>
    <name evidence="10" type="ORF">CASFOL_036518</name>
</gene>
<keyword evidence="6" id="KW-0687">Ribonucleoprotein</keyword>
<evidence type="ECO:0000256" key="8">
    <source>
        <dbReference type="SAM" id="MobiDB-lite"/>
    </source>
</evidence>
<comment type="caution">
    <text evidence="10">The sequence shown here is derived from an EMBL/GenBank/DDBJ whole genome shotgun (WGS) entry which is preliminary data.</text>
</comment>
<feature type="domain" description="TTF-type" evidence="9">
    <location>
        <begin position="244"/>
        <end position="335"/>
    </location>
</feature>
<evidence type="ECO:0000256" key="5">
    <source>
        <dbReference type="ARBA" id="ARBA00022980"/>
    </source>
</evidence>
<dbReference type="Pfam" id="PF05699">
    <property type="entry name" value="Dimer_Tnp_hAT"/>
    <property type="match status" value="1"/>
</dbReference>
<sequence length="1175" mass="135598">MVFVKAKKSNAYFKRFQVKFKRRAGKTDYRARIRLINQDKNKYNTPKYRFVVTFSNKDIVAQIVSASITGDMVLATAYSHELPHYGLETGLTNYAAAYCTGLLLARRVLKTLEMAVEYQGNRATGEDYSVEPEESRRPFRALLDVGLLRTTTGNRIFGALKSTMNNIQRYFKCAPLDNSNIESSSSSNKTPKVDVNDLQWDPSERKPILSYNPSQRDEIRRAYLLRGPCQPIGHDFPQTDFSGKLRRFSPEWYKQQHGNWLEYSVKTDKVYCLYCYLFKESRQNDAFVGEGVRCWQKIKRFETHVGDINSFHNRAREKGEDLLKQAQSIHVAFVKQILLNVFGEINEEIGYDGASNMSDVTSFCDKYEIEMINKEDEYVDPKFRRRKTNITNRHHYVVNNFNTVLDMQIQEFGNRFNELAEMYPYDFTFDEKDKLMYELGHYITNVKGDSRFDNLNGVSDLAKMMVETRKHIDYPLVYRLVKLSLVLPVATATVERSFFSMKHVKTELRNRMGDGYMNDSCICYIEREFFQHVLVEDGALDGGLDIPHSEKRFAGFSKDTKQLDAEAHRKYIYGGHVASYMASTMNNIQRYFKCAPLDNSNIESSSSSNKTPKVDVNDLQWDPSERKPILSYNPSQRDEIRRAYLLRGPCQPIGHDFPQTDFSGKLRRFSPEWYKQQHGNWLEYSVKTDKVYCLYCYLFKESRQNDVFVGEGVRCWQKIKRFETHVGDINSFYNRAREKGEDLLKQAQSIHVAFVKQSDKQKKEYKLRLSSSVILAKVLLNGVLPFRGHDESEESLYKGHSWNFLKVFGEINEEIGKVILGNAPGNSQMTAPSIQKDICNCFAEEVLKRIFDEIGDDVFSILVDESRDISKKEQMALVLRYVDELGFVKEQFIGLVHVMETTALSLKNALDELFARYNLSFGRVRGQGYDGASNMSGEFNGLKALVYFKCAPLDNSNIESSSSSNKTPKVDVNDLQWDPSERKPILSYNPSQRDEIRRAYLLRGPCQPIGHDFPQTDFSGYDGASNMSELGNRFNEISFFSMKHVKTVLRNRMGDGYMNDSCICYIERETIIVNPRKKNPGSAPVEDEPEKYQSHFSLYHKKGLESENLEALYRKVHSAIRADPTPKKSEKQQPKEHKRFNLKKLTFEERKANLIERLNALNAAAAGADDDEDDE</sequence>
<feature type="domain" description="TTF-type" evidence="9">
    <location>
        <begin position="665"/>
        <end position="756"/>
    </location>
</feature>
<evidence type="ECO:0000313" key="10">
    <source>
        <dbReference type="EMBL" id="KAL3621606.1"/>
    </source>
</evidence>
<evidence type="ECO:0000256" key="3">
    <source>
        <dbReference type="ARBA" id="ARBA00011113"/>
    </source>
</evidence>
<dbReference type="Proteomes" id="UP001632038">
    <property type="component" value="Unassembled WGS sequence"/>
</dbReference>
<dbReference type="InterPro" id="IPR008906">
    <property type="entry name" value="HATC_C_dom"/>
</dbReference>
<dbReference type="SUPFAM" id="SSF53137">
    <property type="entry name" value="Translational machinery components"/>
    <property type="match status" value="2"/>
</dbReference>
<dbReference type="SMART" id="SM00597">
    <property type="entry name" value="ZnF_TTF"/>
    <property type="match status" value="2"/>
</dbReference>
<dbReference type="InterPro" id="IPR005485">
    <property type="entry name" value="Rbsml_uL18_euk_arch"/>
</dbReference>
<dbReference type="CDD" id="cd00432">
    <property type="entry name" value="Ribosomal_L18_L5e"/>
    <property type="match status" value="1"/>
</dbReference>
<evidence type="ECO:0000256" key="6">
    <source>
        <dbReference type="ARBA" id="ARBA00023274"/>
    </source>
</evidence>
<evidence type="ECO:0000313" key="11">
    <source>
        <dbReference type="Proteomes" id="UP001632038"/>
    </source>
</evidence>
<dbReference type="GO" id="GO:1990904">
    <property type="term" value="C:ribonucleoprotein complex"/>
    <property type="evidence" value="ECO:0007669"/>
    <property type="project" value="UniProtKB-KW"/>
</dbReference>
<keyword evidence="4" id="KW-0963">Cytoplasm</keyword>
<protein>
    <recommendedName>
        <fullName evidence="9">TTF-type domain-containing protein</fullName>
    </recommendedName>
</protein>
<dbReference type="AlphaFoldDB" id="A0ABD3BVS7"/>
<dbReference type="Pfam" id="PF14291">
    <property type="entry name" value="DUF4371"/>
    <property type="match status" value="2"/>
</dbReference>
<organism evidence="10 11">
    <name type="scientific">Castilleja foliolosa</name>
    <dbReference type="NCBI Taxonomy" id="1961234"/>
    <lineage>
        <taxon>Eukaryota</taxon>
        <taxon>Viridiplantae</taxon>
        <taxon>Streptophyta</taxon>
        <taxon>Embryophyta</taxon>
        <taxon>Tracheophyta</taxon>
        <taxon>Spermatophyta</taxon>
        <taxon>Magnoliopsida</taxon>
        <taxon>eudicotyledons</taxon>
        <taxon>Gunneridae</taxon>
        <taxon>Pentapetalae</taxon>
        <taxon>asterids</taxon>
        <taxon>lamiids</taxon>
        <taxon>Lamiales</taxon>
        <taxon>Orobanchaceae</taxon>
        <taxon>Pedicularideae</taxon>
        <taxon>Castillejinae</taxon>
        <taxon>Castilleja</taxon>
    </lineage>
</organism>
<dbReference type="PANTHER" id="PTHR45749:SF34">
    <property type="entry name" value="ZINC FINGER MYM-TYPE PROTEIN 1-LIKE"/>
    <property type="match status" value="1"/>
</dbReference>
<dbReference type="Gene3D" id="3.30.420.100">
    <property type="match status" value="3"/>
</dbReference>
<comment type="subcellular location">
    <subcellularLocation>
        <location evidence="1">Cytoplasm</location>
    </subcellularLocation>
</comment>
<dbReference type="InterPro" id="IPR025398">
    <property type="entry name" value="DUF4371"/>
</dbReference>
<evidence type="ECO:0000259" key="9">
    <source>
        <dbReference type="SMART" id="SM00597"/>
    </source>
</evidence>
<name>A0ABD3BVS7_9LAMI</name>
<feature type="coiled-coil region" evidence="7">
    <location>
        <begin position="1144"/>
        <end position="1171"/>
    </location>
</feature>
<feature type="region of interest" description="Disordered" evidence="8">
    <location>
        <begin position="1118"/>
        <end position="1141"/>
    </location>
</feature>
<keyword evidence="11" id="KW-1185">Reference proteome</keyword>
<evidence type="ECO:0000256" key="7">
    <source>
        <dbReference type="SAM" id="Coils"/>
    </source>
</evidence>
<dbReference type="GO" id="GO:0005840">
    <property type="term" value="C:ribosome"/>
    <property type="evidence" value="ECO:0007669"/>
    <property type="project" value="UniProtKB-KW"/>
</dbReference>
<feature type="compositionally biased region" description="Basic and acidic residues" evidence="8">
    <location>
        <begin position="1124"/>
        <end position="1135"/>
    </location>
</feature>
<dbReference type="PRINTS" id="PR00058">
    <property type="entry name" value="RIBOSOMALL5"/>
</dbReference>